<dbReference type="Proteomes" id="UP000216113">
    <property type="component" value="Unassembled WGS sequence"/>
</dbReference>
<evidence type="ECO:0000313" key="1">
    <source>
        <dbReference type="EMBL" id="OZY40436.1"/>
    </source>
</evidence>
<sequence length="282" mass="31576">MSIPVSELLKLSITLLATKRSMLASTKQDLETIVVGSSHGDYGFDPIFLKNSFNLCCRSQDLKHSFFLYKHVCETAPTLKNLVIFYSLFSSGSLLEKSPSEQDICPALNGLFDLRLHYKNNNLNHLSLNIREQIKGPVTDVEGYRGFFPKAGKGFIADDYGVQLRANEHLKLNASQAALPFLSKMLARAGKHNHKVYIVIPPVREDFKNAVGMTFDQAFKELLKLIEQSKMKERIQVFNFYDDDAFKAAHFGDFDHLHPLGEGTAHLGRSLALAINPPSSTT</sequence>
<dbReference type="EMBL" id="NQKL01000015">
    <property type="protein sequence ID" value="OZY40436.1"/>
    <property type="molecule type" value="Genomic_DNA"/>
</dbReference>
<proteinExistence type="predicted"/>
<evidence type="ECO:0000313" key="2">
    <source>
        <dbReference type="Proteomes" id="UP000216113"/>
    </source>
</evidence>
<comment type="caution">
    <text evidence="1">The sequence shown here is derived from an EMBL/GenBank/DDBJ whole genome shotgun (WGS) entry which is preliminary data.</text>
</comment>
<dbReference type="SUPFAM" id="SSF52266">
    <property type="entry name" value="SGNH hydrolase"/>
    <property type="match status" value="1"/>
</dbReference>
<dbReference type="RefSeq" id="WP_095030301.1">
    <property type="nucleotide sequence ID" value="NZ_NQKL01000015.1"/>
</dbReference>
<dbReference type="AlphaFoldDB" id="A0A266LQU9"/>
<protein>
    <submittedName>
        <fullName evidence="1">Uncharacterized protein</fullName>
    </submittedName>
</protein>
<reference evidence="1 2" key="1">
    <citation type="submission" date="2017-08" db="EMBL/GenBank/DDBJ databases">
        <title>Genomic and metabolic characterisation of spoilage-associated Pseudomonas species.</title>
        <authorList>
            <person name="Stanborough T."/>
            <person name="Fegan N."/>
            <person name="Powell S.M."/>
            <person name="Singh T."/>
            <person name="Tamplin M.L."/>
            <person name="Chandry P.S."/>
        </authorList>
    </citation>
    <scope>NUCLEOTIDE SEQUENCE [LARGE SCALE GENOMIC DNA]</scope>
    <source>
        <strain evidence="1 2">F1820</strain>
    </source>
</reference>
<accession>A0A266LQU9</accession>
<name>A0A266LQU9_PSEFR</name>
<gene>
    <name evidence="1" type="ORF">CJF43_17730</name>
</gene>
<organism evidence="1 2">
    <name type="scientific">Pseudomonas fragi</name>
    <dbReference type="NCBI Taxonomy" id="296"/>
    <lineage>
        <taxon>Bacteria</taxon>
        <taxon>Pseudomonadati</taxon>
        <taxon>Pseudomonadota</taxon>
        <taxon>Gammaproteobacteria</taxon>
        <taxon>Pseudomonadales</taxon>
        <taxon>Pseudomonadaceae</taxon>
        <taxon>Pseudomonas</taxon>
    </lineage>
</organism>